<evidence type="ECO:0000256" key="15">
    <source>
        <dbReference type="ARBA" id="ARBA00049902"/>
    </source>
</evidence>
<organism evidence="20 21">
    <name type="scientific">Jeotgalibacillus campisalis</name>
    <dbReference type="NCBI Taxonomy" id="220754"/>
    <lineage>
        <taxon>Bacteria</taxon>
        <taxon>Bacillati</taxon>
        <taxon>Bacillota</taxon>
        <taxon>Bacilli</taxon>
        <taxon>Bacillales</taxon>
        <taxon>Caryophanaceae</taxon>
        <taxon>Jeotgalibacillus</taxon>
    </lineage>
</organism>
<keyword evidence="2" id="KW-0121">Carboxypeptidase</keyword>
<keyword evidence="4" id="KW-0328">Glycosyltransferase</keyword>
<dbReference type="GO" id="GO:0008658">
    <property type="term" value="F:penicillin binding"/>
    <property type="evidence" value="ECO:0007669"/>
    <property type="project" value="InterPro"/>
</dbReference>
<evidence type="ECO:0000256" key="2">
    <source>
        <dbReference type="ARBA" id="ARBA00022645"/>
    </source>
</evidence>
<dbReference type="Gene3D" id="2.60.40.10">
    <property type="entry name" value="Immunoglobulins"/>
    <property type="match status" value="1"/>
</dbReference>
<keyword evidence="9" id="KW-0573">Peptidoglycan synthesis</keyword>
<sequence length="1024" mass="112106">MADRKLPFKERIDSIKSAFVKAGAAKKFRISYQVLWNIFLLLIIFGVLGAAFAGGVGAGYFASLVKDEKVLSYESLQTDLYDYTETSDIYFDNEVYLGKIRTDLEREKVVLDDVSPLLIDAVISTEDEYFMQHDGVVPKAIMRALFQEVTNSANQTGGSTLTQQLIKNQVLTNEVSFDRKAKEILLALRVERFFEKEEILQAYLNMADMGRNSSGNNIAGVQTAAQGIFGVDAKDLTLPQAAFIAGLPQAPYGYTPFTNAGELKSPEGLQPGVERKQEVLFRMLREGSITQEEHDEALNYDLTQDFIPPAASAVDQYPYVTREVEDRAVDILKYYLAEQDGYPKKQVDDSKQLSDEYKAIAKRDLGQRGYEIHSTIDKEIYDTMEIAKNQYENYGPNKTVMDIDDETGKSVEVSAPVQVGSILMENHTGKIISFTGGRDFEQEQTNHATRSYRSTGSTIKPLVVYAPAVEYGLIGAASPVVDVSFTHNGWSPVNFVTGKEYGILPARTALAKSHNLSAARLFGKMLADGYDPGEFLRKTNPERISEAEYSYPAFSLGGLDHGLTVEENVSAYAALGNMGQFNEPYMIEKILDQEGNVIYEHETEPEEIFSPAASYVTLDMMRDTMINGSGVAAPQTLNFSTDWASKSGTSSEFHDNWFIGTNPNITFGIWFGYDQPSSMGSEASRRAITLWAQMMNNAREVNPDLIDPSDKFARPDGVVNQSICSFTGLPADSACSAAGLTIDTIATEAFNPSGENEGLSTSKYVTINGKRYVALDSTPDEFSSTGALLSPNFAEKMLEPYGGDASKLFPDTNDYFDNLLVADSRLEDDGSNPGTVTARVSGNSVTWTPSGSSDVVGYRVYSGSRKVAIRKVDESLTSSLSAGTYEVVAVDVAGKESARSNEVRIGAAPPPESEEADETEQTEESQDTQATATPPASTPPSGGNGSSNDEDEDVEEPEEPVESPDPPEDEEPEDPPEEEDPPAEDPPEDDTEEEEETSSDSREESPDDDNSSDSSDDNTTDEEE</sequence>
<protein>
    <submittedName>
        <fullName evidence="20">Peptidoglycan glycosyltransferase</fullName>
    </submittedName>
</protein>
<proteinExistence type="predicted"/>
<dbReference type="GO" id="GO:0008360">
    <property type="term" value="P:regulation of cell shape"/>
    <property type="evidence" value="ECO:0007669"/>
    <property type="project" value="UniProtKB-KW"/>
</dbReference>
<dbReference type="GO" id="GO:0071555">
    <property type="term" value="P:cell wall organization"/>
    <property type="evidence" value="ECO:0007669"/>
    <property type="project" value="UniProtKB-KW"/>
</dbReference>
<dbReference type="Gene3D" id="3.40.710.10">
    <property type="entry name" value="DD-peptidase/beta-lactamase superfamily"/>
    <property type="match status" value="1"/>
</dbReference>
<keyword evidence="7" id="KW-0378">Hydrolase</keyword>
<feature type="domain" description="Glycosyl transferase family 51" evidence="19">
    <location>
        <begin position="97"/>
        <end position="265"/>
    </location>
</feature>
<gene>
    <name evidence="20" type="ORF">KR50_30270</name>
</gene>
<reference evidence="20 21" key="1">
    <citation type="submission" date="2015-01" db="EMBL/GenBank/DDBJ databases">
        <title>Jeotgalibacillus campisalis genome sequencing.</title>
        <authorList>
            <person name="Goh K.M."/>
            <person name="Chan K.-G."/>
            <person name="Yaakop A.S."/>
            <person name="Ee R."/>
            <person name="Gan H.M."/>
            <person name="Chan C.S."/>
        </authorList>
    </citation>
    <scope>NUCLEOTIDE SEQUENCE [LARGE SCALE GENOMIC DNA]</scope>
    <source>
        <strain evidence="20 21">SF-57</strain>
    </source>
</reference>
<keyword evidence="8" id="KW-0133">Cell shape</keyword>
<dbReference type="Pfam" id="PF00912">
    <property type="entry name" value="Transgly"/>
    <property type="match status" value="1"/>
</dbReference>
<evidence type="ECO:0000256" key="16">
    <source>
        <dbReference type="SAM" id="MobiDB-lite"/>
    </source>
</evidence>
<dbReference type="InterPro" id="IPR001460">
    <property type="entry name" value="PCN-bd_Tpept"/>
</dbReference>
<evidence type="ECO:0000256" key="3">
    <source>
        <dbReference type="ARBA" id="ARBA00022670"/>
    </source>
</evidence>
<comment type="catalytic activity">
    <reaction evidence="14">
        <text>Preferential cleavage: (Ac)2-L-Lys-D-Ala-|-D-Ala. Also transpeptidation of peptidyl-alanyl moieties that are N-acyl substituents of D-alanine.</text>
        <dbReference type="EC" id="3.4.16.4"/>
    </reaction>
</comment>
<keyword evidence="10 17" id="KW-1133">Transmembrane helix</keyword>
<dbReference type="InterPro" id="IPR001264">
    <property type="entry name" value="Glyco_trans_51"/>
</dbReference>
<evidence type="ECO:0000256" key="17">
    <source>
        <dbReference type="SAM" id="Phobius"/>
    </source>
</evidence>
<accession>A0A0C2VBM5</accession>
<dbReference type="SUPFAM" id="SSF56601">
    <property type="entry name" value="beta-lactamase/transpeptidase-like"/>
    <property type="match status" value="1"/>
</dbReference>
<evidence type="ECO:0000256" key="14">
    <source>
        <dbReference type="ARBA" id="ARBA00034000"/>
    </source>
</evidence>
<dbReference type="Gene3D" id="3.90.1310.40">
    <property type="match status" value="1"/>
</dbReference>
<keyword evidence="3" id="KW-0645">Protease</keyword>
<feature type="compositionally biased region" description="Acidic residues" evidence="16">
    <location>
        <begin position="912"/>
        <end position="926"/>
    </location>
</feature>
<evidence type="ECO:0000256" key="10">
    <source>
        <dbReference type="ARBA" id="ARBA00022989"/>
    </source>
</evidence>
<feature type="compositionally biased region" description="Acidic residues" evidence="16">
    <location>
        <begin position="1005"/>
        <end position="1024"/>
    </location>
</feature>
<dbReference type="Pfam" id="PF00905">
    <property type="entry name" value="Transpeptidase"/>
    <property type="match status" value="1"/>
</dbReference>
<dbReference type="PATRIC" id="fig|220754.4.peg.3040"/>
<dbReference type="InterPro" id="IPR012338">
    <property type="entry name" value="Beta-lactam/transpept-like"/>
</dbReference>
<keyword evidence="21" id="KW-1185">Reference proteome</keyword>
<keyword evidence="13" id="KW-0961">Cell wall biogenesis/degradation</keyword>
<dbReference type="InterPro" id="IPR023346">
    <property type="entry name" value="Lysozyme-like_dom_sf"/>
</dbReference>
<dbReference type="GO" id="GO:0009252">
    <property type="term" value="P:peptidoglycan biosynthetic process"/>
    <property type="evidence" value="ECO:0007669"/>
    <property type="project" value="UniProtKB-KW"/>
</dbReference>
<feature type="compositionally biased region" description="Acidic residues" evidence="16">
    <location>
        <begin position="948"/>
        <end position="998"/>
    </location>
</feature>
<evidence type="ECO:0000259" key="19">
    <source>
        <dbReference type="Pfam" id="PF00912"/>
    </source>
</evidence>
<keyword evidence="5 20" id="KW-0808">Transferase</keyword>
<evidence type="ECO:0000256" key="4">
    <source>
        <dbReference type="ARBA" id="ARBA00022676"/>
    </source>
</evidence>
<evidence type="ECO:0000256" key="11">
    <source>
        <dbReference type="ARBA" id="ARBA00023136"/>
    </source>
</evidence>
<dbReference type="GO" id="GO:0030288">
    <property type="term" value="C:outer membrane-bounded periplasmic space"/>
    <property type="evidence" value="ECO:0007669"/>
    <property type="project" value="TreeGrafter"/>
</dbReference>
<evidence type="ECO:0000256" key="6">
    <source>
        <dbReference type="ARBA" id="ARBA00022692"/>
    </source>
</evidence>
<dbReference type="PANTHER" id="PTHR32282:SF32">
    <property type="entry name" value="PENICILLIN-BINDING PROTEIN 2A"/>
    <property type="match status" value="1"/>
</dbReference>
<keyword evidence="1" id="KW-1003">Cell membrane</keyword>
<dbReference type="InterPro" id="IPR013783">
    <property type="entry name" value="Ig-like_fold"/>
</dbReference>
<dbReference type="EMBL" id="JXRR01000017">
    <property type="protein sequence ID" value="KIL46352.1"/>
    <property type="molecule type" value="Genomic_DNA"/>
</dbReference>
<keyword evidence="6 17" id="KW-0812">Transmembrane</keyword>
<comment type="caution">
    <text evidence="20">The sequence shown here is derived from an EMBL/GenBank/DDBJ whole genome shotgun (WGS) entry which is preliminary data.</text>
</comment>
<evidence type="ECO:0000256" key="5">
    <source>
        <dbReference type="ARBA" id="ARBA00022679"/>
    </source>
</evidence>
<comment type="catalytic activity">
    <reaction evidence="15">
        <text>[GlcNAc-(1-&gt;4)-Mur2Ac(oyl-L-Ala-gamma-D-Glu-L-Lys-D-Ala-D-Ala)](n)-di-trans,octa-cis-undecaprenyl diphosphate + beta-D-GlcNAc-(1-&gt;4)-Mur2Ac(oyl-L-Ala-gamma-D-Glu-L-Lys-D-Ala-D-Ala)-di-trans,octa-cis-undecaprenyl diphosphate = [GlcNAc-(1-&gt;4)-Mur2Ac(oyl-L-Ala-gamma-D-Glu-L-Lys-D-Ala-D-Ala)](n+1)-di-trans,octa-cis-undecaprenyl diphosphate + di-trans,octa-cis-undecaprenyl diphosphate + H(+)</text>
        <dbReference type="Rhea" id="RHEA:23708"/>
        <dbReference type="Rhea" id="RHEA-COMP:9602"/>
        <dbReference type="Rhea" id="RHEA-COMP:9603"/>
        <dbReference type="ChEBI" id="CHEBI:15378"/>
        <dbReference type="ChEBI" id="CHEBI:58405"/>
        <dbReference type="ChEBI" id="CHEBI:60033"/>
        <dbReference type="ChEBI" id="CHEBI:78435"/>
        <dbReference type="EC" id="2.4.99.28"/>
    </reaction>
</comment>
<dbReference type="GO" id="GO:0008955">
    <property type="term" value="F:peptidoglycan glycosyltransferase activity"/>
    <property type="evidence" value="ECO:0007669"/>
    <property type="project" value="UniProtKB-EC"/>
</dbReference>
<evidence type="ECO:0000256" key="8">
    <source>
        <dbReference type="ARBA" id="ARBA00022960"/>
    </source>
</evidence>
<evidence type="ECO:0000256" key="12">
    <source>
        <dbReference type="ARBA" id="ARBA00023268"/>
    </source>
</evidence>
<dbReference type="Proteomes" id="UP000031972">
    <property type="component" value="Unassembled WGS sequence"/>
</dbReference>
<evidence type="ECO:0000256" key="1">
    <source>
        <dbReference type="ARBA" id="ARBA00022475"/>
    </source>
</evidence>
<dbReference type="GO" id="GO:0009002">
    <property type="term" value="F:serine-type D-Ala-D-Ala carboxypeptidase activity"/>
    <property type="evidence" value="ECO:0007669"/>
    <property type="project" value="UniProtKB-EC"/>
</dbReference>
<feature type="compositionally biased region" description="Low complexity" evidence="16">
    <location>
        <begin position="927"/>
        <end position="941"/>
    </location>
</feature>
<evidence type="ECO:0000259" key="18">
    <source>
        <dbReference type="Pfam" id="PF00905"/>
    </source>
</evidence>
<dbReference type="PANTHER" id="PTHR32282">
    <property type="entry name" value="BINDING PROTEIN TRANSPEPTIDASE, PUTATIVE-RELATED"/>
    <property type="match status" value="1"/>
</dbReference>
<evidence type="ECO:0000256" key="7">
    <source>
        <dbReference type="ARBA" id="ARBA00022801"/>
    </source>
</evidence>
<dbReference type="GO" id="GO:0006508">
    <property type="term" value="P:proteolysis"/>
    <property type="evidence" value="ECO:0007669"/>
    <property type="project" value="UniProtKB-KW"/>
</dbReference>
<dbReference type="AlphaFoldDB" id="A0A0C2VBM5"/>
<evidence type="ECO:0000256" key="13">
    <source>
        <dbReference type="ARBA" id="ARBA00023316"/>
    </source>
</evidence>
<evidence type="ECO:0000313" key="20">
    <source>
        <dbReference type="EMBL" id="KIL46352.1"/>
    </source>
</evidence>
<evidence type="ECO:0000313" key="21">
    <source>
        <dbReference type="Proteomes" id="UP000031972"/>
    </source>
</evidence>
<keyword evidence="11 17" id="KW-0472">Membrane</keyword>
<dbReference type="Gene3D" id="1.10.3810.10">
    <property type="entry name" value="Biosynthetic peptidoglycan transglycosylase-like"/>
    <property type="match status" value="1"/>
</dbReference>
<dbReference type="RefSeq" id="WP_084215618.1">
    <property type="nucleotide sequence ID" value="NZ_JXRR01000017.1"/>
</dbReference>
<feature type="region of interest" description="Disordered" evidence="16">
    <location>
        <begin position="898"/>
        <end position="1024"/>
    </location>
</feature>
<name>A0A0C2VBM5_9BACL</name>
<feature type="transmembrane region" description="Helical" evidence="17">
    <location>
        <begin position="34"/>
        <end position="62"/>
    </location>
</feature>
<dbReference type="SUPFAM" id="SSF53955">
    <property type="entry name" value="Lysozyme-like"/>
    <property type="match status" value="1"/>
</dbReference>
<dbReference type="InterPro" id="IPR050396">
    <property type="entry name" value="Glycosyltr_51/Transpeptidase"/>
</dbReference>
<keyword evidence="12" id="KW-0511">Multifunctional enzyme</keyword>
<dbReference type="InterPro" id="IPR036950">
    <property type="entry name" value="PBP_transglycosylase"/>
</dbReference>
<feature type="domain" description="Penicillin-binding protein transpeptidase" evidence="18">
    <location>
        <begin position="422"/>
        <end position="663"/>
    </location>
</feature>
<evidence type="ECO:0000256" key="9">
    <source>
        <dbReference type="ARBA" id="ARBA00022984"/>
    </source>
</evidence>